<proteinExistence type="predicted"/>
<dbReference type="AlphaFoldDB" id="A0A5C3KZ10"/>
<dbReference type="InterPro" id="IPR007320">
    <property type="entry name" value="PDCD2_C"/>
</dbReference>
<accession>A0A5C3KZ10</accession>
<dbReference type="Proteomes" id="UP000307440">
    <property type="component" value="Unassembled WGS sequence"/>
</dbReference>
<dbReference type="Pfam" id="PF04194">
    <property type="entry name" value="PDCD2_C"/>
    <property type="match status" value="1"/>
</dbReference>
<evidence type="ECO:0000256" key="1">
    <source>
        <dbReference type="SAM" id="MobiDB-lite"/>
    </source>
</evidence>
<reference evidence="3 4" key="1">
    <citation type="journal article" date="2019" name="Nat. Ecol. Evol.">
        <title>Megaphylogeny resolves global patterns of mushroom evolution.</title>
        <authorList>
            <person name="Varga T."/>
            <person name="Krizsan K."/>
            <person name="Foldi C."/>
            <person name="Dima B."/>
            <person name="Sanchez-Garcia M."/>
            <person name="Sanchez-Ramirez S."/>
            <person name="Szollosi G.J."/>
            <person name="Szarkandi J.G."/>
            <person name="Papp V."/>
            <person name="Albert L."/>
            <person name="Andreopoulos W."/>
            <person name="Angelini C."/>
            <person name="Antonin V."/>
            <person name="Barry K.W."/>
            <person name="Bougher N.L."/>
            <person name="Buchanan P."/>
            <person name="Buyck B."/>
            <person name="Bense V."/>
            <person name="Catcheside P."/>
            <person name="Chovatia M."/>
            <person name="Cooper J."/>
            <person name="Damon W."/>
            <person name="Desjardin D."/>
            <person name="Finy P."/>
            <person name="Geml J."/>
            <person name="Haridas S."/>
            <person name="Hughes K."/>
            <person name="Justo A."/>
            <person name="Karasinski D."/>
            <person name="Kautmanova I."/>
            <person name="Kiss B."/>
            <person name="Kocsube S."/>
            <person name="Kotiranta H."/>
            <person name="LaButti K.M."/>
            <person name="Lechner B.E."/>
            <person name="Liimatainen K."/>
            <person name="Lipzen A."/>
            <person name="Lukacs Z."/>
            <person name="Mihaltcheva S."/>
            <person name="Morgado L.N."/>
            <person name="Niskanen T."/>
            <person name="Noordeloos M.E."/>
            <person name="Ohm R.A."/>
            <person name="Ortiz-Santana B."/>
            <person name="Ovrebo C."/>
            <person name="Racz N."/>
            <person name="Riley R."/>
            <person name="Savchenko A."/>
            <person name="Shiryaev A."/>
            <person name="Soop K."/>
            <person name="Spirin V."/>
            <person name="Szebenyi C."/>
            <person name="Tomsovsky M."/>
            <person name="Tulloss R.E."/>
            <person name="Uehling J."/>
            <person name="Grigoriev I.V."/>
            <person name="Vagvolgyi C."/>
            <person name="Papp T."/>
            <person name="Martin F.M."/>
            <person name="Miettinen O."/>
            <person name="Hibbett D.S."/>
            <person name="Nagy L.G."/>
        </authorList>
    </citation>
    <scope>NUCLEOTIDE SEQUENCE [LARGE SCALE GENOMIC DNA]</scope>
    <source>
        <strain evidence="3 4">CBS 121175</strain>
    </source>
</reference>
<dbReference type="PANTHER" id="PTHR47524:SF1">
    <property type="entry name" value="20S RRNA ACCUMULATION PROTEIN 4"/>
    <property type="match status" value="1"/>
</dbReference>
<feature type="domain" description="Programmed cell death protein 2 C-terminal" evidence="2">
    <location>
        <begin position="277"/>
        <end position="441"/>
    </location>
</feature>
<dbReference type="OrthoDB" id="443682at2759"/>
<dbReference type="GO" id="GO:0005737">
    <property type="term" value="C:cytoplasm"/>
    <property type="evidence" value="ECO:0007669"/>
    <property type="project" value="InterPro"/>
</dbReference>
<evidence type="ECO:0000259" key="2">
    <source>
        <dbReference type="Pfam" id="PF04194"/>
    </source>
</evidence>
<protein>
    <recommendedName>
        <fullName evidence="2">Programmed cell death protein 2 C-terminal domain-containing protein</fullName>
    </recommendedName>
</protein>
<evidence type="ECO:0000313" key="4">
    <source>
        <dbReference type="Proteomes" id="UP000307440"/>
    </source>
</evidence>
<organism evidence="3 4">
    <name type="scientific">Coprinopsis marcescibilis</name>
    <name type="common">Agaric fungus</name>
    <name type="synonym">Psathyrella marcescibilis</name>
    <dbReference type="NCBI Taxonomy" id="230819"/>
    <lineage>
        <taxon>Eukaryota</taxon>
        <taxon>Fungi</taxon>
        <taxon>Dikarya</taxon>
        <taxon>Basidiomycota</taxon>
        <taxon>Agaricomycotina</taxon>
        <taxon>Agaricomycetes</taxon>
        <taxon>Agaricomycetidae</taxon>
        <taxon>Agaricales</taxon>
        <taxon>Agaricineae</taxon>
        <taxon>Psathyrellaceae</taxon>
        <taxon>Coprinopsis</taxon>
    </lineage>
</organism>
<keyword evidence="4" id="KW-1185">Reference proteome</keyword>
<dbReference type="STRING" id="230819.A0A5C3KZ10"/>
<feature type="region of interest" description="Disordered" evidence="1">
    <location>
        <begin position="182"/>
        <end position="207"/>
    </location>
</feature>
<sequence>MPHHEDDWSDSDEEDLAEVETSVLLGVPDGPIHINSDLNDVAVSRIGGHPAFLSVSEPPFESSLCKACNHPMELLVQMWCPFEDSPMDRALYFWGCPRVGCQGKDGTVRAWRGLRYNEQYAAKLQRKRDQAKSKIPEKAQRDVKPKINPFSVRGITSSAPNPFGLGSQIFGQATEPNATLKAADDNENSKLDGALESDDDSDTESEKSLLTAMASVLVSESAWKSAPSYPPVYLSTVSEFITAPAKPKVPATAEVVDPAGKDNSWLSEAYENSLNVDQAFERFSKRLEVEPEQCVRYELKGTPLPFSSSDAAFKTLFPLPDSPTVTITKSAFTVGPEQKRAFNPDSVPACPICKSKRLFECQLTPNLINVLRPKEGANQKLSDDERHKLVEQALKKGDQDERRGMEWGTCMIFSCANDCCLEDGQKEAKGCWREEKVFIQWDT</sequence>
<dbReference type="GO" id="GO:0030490">
    <property type="term" value="P:maturation of SSU-rRNA"/>
    <property type="evidence" value="ECO:0007669"/>
    <property type="project" value="TreeGrafter"/>
</dbReference>
<dbReference type="EMBL" id="ML210184">
    <property type="protein sequence ID" value="TFK25634.1"/>
    <property type="molecule type" value="Genomic_DNA"/>
</dbReference>
<name>A0A5C3KZ10_COPMA</name>
<dbReference type="PANTHER" id="PTHR47524">
    <property type="entry name" value="20S RRNA ACCUMULATION PROTEIN 4"/>
    <property type="match status" value="1"/>
</dbReference>
<gene>
    <name evidence="3" type="ORF">FA15DRAFT_590061</name>
</gene>
<evidence type="ECO:0000313" key="3">
    <source>
        <dbReference type="EMBL" id="TFK25634.1"/>
    </source>
</evidence>